<keyword evidence="1" id="KW-0812">Transmembrane</keyword>
<reference evidence="2 3" key="1">
    <citation type="submission" date="2018-12" db="EMBL/GenBank/DDBJ databases">
        <title>Mesorhizobium carbonis sp. nov., isolated from coal mine water.</title>
        <authorList>
            <person name="Xin W."/>
            <person name="Xu Z."/>
            <person name="Xiang F."/>
            <person name="Zhang J."/>
            <person name="Xi L."/>
            <person name="Liu J."/>
        </authorList>
    </citation>
    <scope>NUCLEOTIDE SEQUENCE [LARGE SCALE GENOMIC DNA]</scope>
    <source>
        <strain evidence="2 3">B2.3</strain>
    </source>
</reference>
<evidence type="ECO:0000256" key="1">
    <source>
        <dbReference type="SAM" id="Phobius"/>
    </source>
</evidence>
<feature type="transmembrane region" description="Helical" evidence="1">
    <location>
        <begin position="20"/>
        <end position="40"/>
    </location>
</feature>
<dbReference type="InterPro" id="IPR025597">
    <property type="entry name" value="DUF4345"/>
</dbReference>
<evidence type="ECO:0000313" key="3">
    <source>
        <dbReference type="Proteomes" id="UP000278398"/>
    </source>
</evidence>
<dbReference type="Proteomes" id="UP000278398">
    <property type="component" value="Unassembled WGS sequence"/>
</dbReference>
<feature type="transmembrane region" description="Helical" evidence="1">
    <location>
        <begin position="60"/>
        <end position="78"/>
    </location>
</feature>
<evidence type="ECO:0000313" key="2">
    <source>
        <dbReference type="EMBL" id="RST87450.1"/>
    </source>
</evidence>
<dbReference type="AlphaFoldDB" id="A0A429Z1D0"/>
<gene>
    <name evidence="2" type="ORF">EJC49_05540</name>
</gene>
<keyword evidence="3" id="KW-1185">Reference proteome</keyword>
<protein>
    <submittedName>
        <fullName evidence="2">DUF4345 domain-containing protein</fullName>
    </submittedName>
</protein>
<sequence length="146" mass="15222">MHTSLQGPAGGRRSTERRALQAFIAVAGLLPVFAGIAGVVAGPGLAGSTPPWPADLDSHFRFLSGVFLVVGLGWWSCIPAIETKGARLRLLALMTAVGGLARLYSVSLVGFPSAGHGLGLAMELVAVPLVVLWQARIARRGWRGNS</sequence>
<accession>A0A429Z1D0</accession>
<name>A0A429Z1D0_9HYPH</name>
<dbReference type="OrthoDB" id="7619515at2"/>
<feature type="transmembrane region" description="Helical" evidence="1">
    <location>
        <begin position="117"/>
        <end position="135"/>
    </location>
</feature>
<feature type="transmembrane region" description="Helical" evidence="1">
    <location>
        <begin position="90"/>
        <end position="111"/>
    </location>
</feature>
<keyword evidence="1" id="KW-1133">Transmembrane helix</keyword>
<dbReference type="Pfam" id="PF14248">
    <property type="entry name" value="DUF4345"/>
    <property type="match status" value="1"/>
</dbReference>
<comment type="caution">
    <text evidence="2">The sequence shown here is derived from an EMBL/GenBank/DDBJ whole genome shotgun (WGS) entry which is preliminary data.</text>
</comment>
<proteinExistence type="predicted"/>
<dbReference type="EMBL" id="RWKW01000017">
    <property type="protein sequence ID" value="RST87450.1"/>
    <property type="molecule type" value="Genomic_DNA"/>
</dbReference>
<organism evidence="2 3">
    <name type="scientific">Aquibium carbonis</name>
    <dbReference type="NCBI Taxonomy" id="2495581"/>
    <lineage>
        <taxon>Bacteria</taxon>
        <taxon>Pseudomonadati</taxon>
        <taxon>Pseudomonadota</taxon>
        <taxon>Alphaproteobacteria</taxon>
        <taxon>Hyphomicrobiales</taxon>
        <taxon>Phyllobacteriaceae</taxon>
        <taxon>Aquibium</taxon>
    </lineage>
</organism>
<keyword evidence="1" id="KW-0472">Membrane</keyword>